<dbReference type="Proteomes" id="UP000244817">
    <property type="component" value="Unassembled WGS sequence"/>
</dbReference>
<feature type="signal peptide" evidence="1">
    <location>
        <begin position="1"/>
        <end position="21"/>
    </location>
</feature>
<feature type="chain" id="PRO_5015618273" evidence="1">
    <location>
        <begin position="22"/>
        <end position="160"/>
    </location>
</feature>
<accession>A0A2T7FTV7</accession>
<organism evidence="2 3">
    <name type="scientific">Thalassorhabdomicrobium marinisediminis</name>
    <dbReference type="NCBI Taxonomy" id="2170577"/>
    <lineage>
        <taxon>Bacteria</taxon>
        <taxon>Pseudomonadati</taxon>
        <taxon>Pseudomonadota</taxon>
        <taxon>Alphaproteobacteria</taxon>
        <taxon>Rhodobacterales</taxon>
        <taxon>Paracoccaceae</taxon>
        <taxon>Thalassorhabdomicrobium</taxon>
    </lineage>
</organism>
<evidence type="ECO:0000313" key="3">
    <source>
        <dbReference type="Proteomes" id="UP000244817"/>
    </source>
</evidence>
<protein>
    <submittedName>
        <fullName evidence="2">Uncharacterized protein</fullName>
    </submittedName>
</protein>
<sequence>MSSMKPILALVLSLMAAPTFALDSIGTVTARLEGADLSWQVLTTEDGAAMVQVNDIGPLTMVDTHAMGDGDVYIGLVFQDEPSIDVAPVGITIDIRPEGAAGPVWKSAGASVAPTLSIERLNLDGAGRIEAGFEAMLCRGDTPATCETVIGRIETDLGLP</sequence>
<dbReference type="AlphaFoldDB" id="A0A2T7FTV7"/>
<gene>
    <name evidence="2" type="ORF">DC363_13885</name>
</gene>
<dbReference type="EMBL" id="QCYG01000009">
    <property type="protein sequence ID" value="PVA05572.1"/>
    <property type="molecule type" value="Genomic_DNA"/>
</dbReference>
<comment type="caution">
    <text evidence="2">The sequence shown here is derived from an EMBL/GenBank/DDBJ whole genome shotgun (WGS) entry which is preliminary data.</text>
</comment>
<name>A0A2T7FTV7_9RHOB</name>
<evidence type="ECO:0000313" key="2">
    <source>
        <dbReference type="EMBL" id="PVA05572.1"/>
    </source>
</evidence>
<reference evidence="2 3" key="1">
    <citation type="submission" date="2018-04" db="EMBL/GenBank/DDBJ databases">
        <title>Pelagivirga bohaiensis gen. nov., sp. nov., a bacterium isolated from the Bohai Sea.</title>
        <authorList>
            <person name="Ji X."/>
        </authorList>
    </citation>
    <scope>NUCLEOTIDE SEQUENCE [LARGE SCALE GENOMIC DNA]</scope>
    <source>
        <strain evidence="2 3">BH-SD16</strain>
    </source>
</reference>
<evidence type="ECO:0000256" key="1">
    <source>
        <dbReference type="SAM" id="SignalP"/>
    </source>
</evidence>
<keyword evidence="3" id="KW-1185">Reference proteome</keyword>
<proteinExistence type="predicted"/>
<keyword evidence="1" id="KW-0732">Signal</keyword>